<evidence type="ECO:0000259" key="2">
    <source>
        <dbReference type="Pfam" id="PF12697"/>
    </source>
</evidence>
<keyword evidence="1" id="KW-0732">Signal</keyword>
<dbReference type="Gene3D" id="3.40.50.1820">
    <property type="entry name" value="alpha/beta hydrolase"/>
    <property type="match status" value="1"/>
</dbReference>
<sequence length="401" mass="42700">MRASTVLFAASSLAVASATGGLLPAGVKTPNTNGFKDPIVHLSKGGRAVCVSGYIPVEAFTDKGLKFNFEVPETQIGLTETFLEYVTPGSGFMDKITDGMMSINGTYQMYSTLCTPAHSMPKGVQLLTHGVGFDSSYWDFAPGYSYVDVAVEYGYATFSYDRLATGKSDKPAPLMVQTPIELEIANNLVKMLRSGKMCDHRFDKVVGAGHSYGSLLTQGITAKYPMSLDAAILTGFSVNTSAIQTFITGLNLAIAAQNQPDRFHGLDPGYLVSNSVISNQIGFFKAPGFDPKILTAAEATKGPVTYGQLFSQSAVSGPAINYVSPVAVVDGESDLPFCYGNCSTPMDLANAVRPALYPMLAGSKFGHYLAPVAGHGLNLHYSAVTAYHYIQDFLKDQGLGM</sequence>
<evidence type="ECO:0000313" key="3">
    <source>
        <dbReference type="EMBL" id="WPH05082.1"/>
    </source>
</evidence>
<proteinExistence type="predicted"/>
<evidence type="ECO:0000256" key="1">
    <source>
        <dbReference type="SAM" id="SignalP"/>
    </source>
</evidence>
<keyword evidence="4" id="KW-1185">Reference proteome</keyword>
<dbReference type="InterPro" id="IPR000073">
    <property type="entry name" value="AB_hydrolase_1"/>
</dbReference>
<dbReference type="SUPFAM" id="SSF53474">
    <property type="entry name" value="alpha/beta-Hydrolases"/>
    <property type="match status" value="1"/>
</dbReference>
<organism evidence="3 4">
    <name type="scientific">Acrodontium crateriforme</name>
    <dbReference type="NCBI Taxonomy" id="150365"/>
    <lineage>
        <taxon>Eukaryota</taxon>
        <taxon>Fungi</taxon>
        <taxon>Dikarya</taxon>
        <taxon>Ascomycota</taxon>
        <taxon>Pezizomycotina</taxon>
        <taxon>Dothideomycetes</taxon>
        <taxon>Dothideomycetidae</taxon>
        <taxon>Mycosphaerellales</taxon>
        <taxon>Teratosphaeriaceae</taxon>
        <taxon>Acrodontium</taxon>
    </lineage>
</organism>
<name>A0AAQ3MAI9_9PEZI</name>
<protein>
    <recommendedName>
        <fullName evidence="2">AB hydrolase-1 domain-containing protein</fullName>
    </recommendedName>
</protein>
<feature type="domain" description="AB hydrolase-1" evidence="2">
    <location>
        <begin position="126"/>
        <end position="380"/>
    </location>
</feature>
<reference evidence="3 4" key="1">
    <citation type="submission" date="2023-11" db="EMBL/GenBank/DDBJ databases">
        <title>An acidophilic fungus is an integral part of prey digestion in a carnivorous sundew plant.</title>
        <authorList>
            <person name="Tsai I.J."/>
        </authorList>
    </citation>
    <scope>NUCLEOTIDE SEQUENCE [LARGE SCALE GENOMIC DNA]</scope>
    <source>
        <strain evidence="3">169a</strain>
    </source>
</reference>
<feature type="chain" id="PRO_5042842657" description="AB hydrolase-1 domain-containing protein" evidence="1">
    <location>
        <begin position="19"/>
        <end position="401"/>
    </location>
</feature>
<accession>A0AAQ3MAI9</accession>
<dbReference type="AlphaFoldDB" id="A0AAQ3MAI9"/>
<dbReference type="EMBL" id="CP138593">
    <property type="protein sequence ID" value="WPH05082.1"/>
    <property type="molecule type" value="Genomic_DNA"/>
</dbReference>
<dbReference type="Pfam" id="PF12697">
    <property type="entry name" value="Abhydrolase_6"/>
    <property type="match status" value="1"/>
</dbReference>
<gene>
    <name evidence="3" type="ORF">R9X50_00798100</name>
</gene>
<evidence type="ECO:0000313" key="4">
    <source>
        <dbReference type="Proteomes" id="UP001303373"/>
    </source>
</evidence>
<feature type="signal peptide" evidence="1">
    <location>
        <begin position="1"/>
        <end position="18"/>
    </location>
</feature>
<dbReference type="Proteomes" id="UP001303373">
    <property type="component" value="Chromosome 14"/>
</dbReference>
<dbReference type="InterPro" id="IPR029058">
    <property type="entry name" value="AB_hydrolase_fold"/>
</dbReference>